<sequence>MMSYSYTRRWYALFTLLWLAGNFGGQILNAQSVVTYAGGTGKEVFYDALRLTNGNYLVGGYADDLNWVASGVPRQVLNPQGIKNGTGTNKIGFILHLSSDLKTILQVVHFPKGAVEDVRFIKVSSTPGQPTGEVFISGNTSDTKANNGGYFIAKLNNNFVSGIPTDLAWAVPLWAVGYPKTYHPWDVGSDGKVVYMWGESHGYDWAEARRLDANGVAEVVPNWRYHKLKTGSEFAGLASAAPGGTSAISYSSIIFKRAGRCDLRSWTLDDYNLVQPDGNGGTRKGKWPLDAFFSGPGDPSTGGGAGGQGYTGYSPAATFVYGPSALVIDRRTNAFYIGMNIKSVLPDGNPDFEPAVLAYDNSGTLIWWSRLYHEIRPNGTLVNSSPDQYVDDLAIDYSKPVSSASLVVLARSHGNNSENLWEGNTVAANPGGTGFQNQFTGNNGNIHLSWLGKFKLGDGTLTNSTYLGEFNEGSNNYGAALTDPNLDGWPNPNGGWPNLNTTRCTDVKVTDDGAVCVVCAGRKTITTANAFQKNVKPGQGTSPWSQFVRIYKPDLSSVSYSSLITGQFNPATGAGGDNTELYNVLPVANGVLALGMHKENTSSPGTSLGNAVPTANAPSWGSTTPNGQSAILAYLQTSPLTVSVCESAQSGEWTSSTTWSCGRVPTSTDVTIINSSHIITISTNTAQTKQLIYKGGKVVFSAQNARLFVEK</sequence>
<dbReference type="RefSeq" id="WP_381527336.1">
    <property type="nucleotide sequence ID" value="NZ_JBHULN010000024.1"/>
</dbReference>
<gene>
    <name evidence="1" type="ORF">ACFSUS_25660</name>
</gene>
<name>A0ABW5MCQ8_9BACT</name>
<evidence type="ECO:0000313" key="1">
    <source>
        <dbReference type="EMBL" id="MFD2574049.1"/>
    </source>
</evidence>
<protein>
    <submittedName>
        <fullName evidence="1">Uncharacterized protein</fullName>
    </submittedName>
</protein>
<dbReference type="EMBL" id="JBHULN010000024">
    <property type="protein sequence ID" value="MFD2574049.1"/>
    <property type="molecule type" value="Genomic_DNA"/>
</dbReference>
<keyword evidence="2" id="KW-1185">Reference proteome</keyword>
<proteinExistence type="predicted"/>
<reference evidence="2" key="1">
    <citation type="journal article" date="2019" name="Int. J. Syst. Evol. Microbiol.">
        <title>The Global Catalogue of Microorganisms (GCM) 10K type strain sequencing project: providing services to taxonomists for standard genome sequencing and annotation.</title>
        <authorList>
            <consortium name="The Broad Institute Genomics Platform"/>
            <consortium name="The Broad Institute Genome Sequencing Center for Infectious Disease"/>
            <person name="Wu L."/>
            <person name="Ma J."/>
        </authorList>
    </citation>
    <scope>NUCLEOTIDE SEQUENCE [LARGE SCALE GENOMIC DNA]</scope>
    <source>
        <strain evidence="2">KCTC 42805</strain>
    </source>
</reference>
<organism evidence="1 2">
    <name type="scientific">Spirosoma soli</name>
    <dbReference type="NCBI Taxonomy" id="1770529"/>
    <lineage>
        <taxon>Bacteria</taxon>
        <taxon>Pseudomonadati</taxon>
        <taxon>Bacteroidota</taxon>
        <taxon>Cytophagia</taxon>
        <taxon>Cytophagales</taxon>
        <taxon>Cytophagaceae</taxon>
        <taxon>Spirosoma</taxon>
    </lineage>
</organism>
<accession>A0ABW5MCQ8</accession>
<dbReference type="Proteomes" id="UP001597469">
    <property type="component" value="Unassembled WGS sequence"/>
</dbReference>
<evidence type="ECO:0000313" key="2">
    <source>
        <dbReference type="Proteomes" id="UP001597469"/>
    </source>
</evidence>
<comment type="caution">
    <text evidence="1">The sequence shown here is derived from an EMBL/GenBank/DDBJ whole genome shotgun (WGS) entry which is preliminary data.</text>
</comment>